<reference evidence="1 2" key="1">
    <citation type="journal article" date="2015" name="Genome Biol. Evol.">
        <title>The genome of winter moth (Operophtera brumata) provides a genomic perspective on sexual dimorphism and phenology.</title>
        <authorList>
            <person name="Derks M.F."/>
            <person name="Smit S."/>
            <person name="Salis L."/>
            <person name="Schijlen E."/>
            <person name="Bossers A."/>
            <person name="Mateman C."/>
            <person name="Pijl A.S."/>
            <person name="de Ridder D."/>
            <person name="Groenen M.A."/>
            <person name="Visser M.E."/>
            <person name="Megens H.J."/>
        </authorList>
    </citation>
    <scope>NUCLEOTIDE SEQUENCE [LARGE SCALE GENOMIC DNA]</scope>
    <source>
        <strain evidence="1">WM2013NL</strain>
        <tissue evidence="1">Head and thorax</tissue>
    </source>
</reference>
<dbReference type="Proteomes" id="UP000037510">
    <property type="component" value="Unassembled WGS sequence"/>
</dbReference>
<evidence type="ECO:0000313" key="2">
    <source>
        <dbReference type="Proteomes" id="UP000037510"/>
    </source>
</evidence>
<protein>
    <submittedName>
        <fullName evidence="1">Putative restin</fullName>
    </submittedName>
</protein>
<dbReference type="EMBL" id="JTDY01000539">
    <property type="protein sequence ID" value="KOB76739.1"/>
    <property type="molecule type" value="Genomic_DNA"/>
</dbReference>
<gene>
    <name evidence="1" type="ORF">OBRU01_05494</name>
</gene>
<keyword evidence="2" id="KW-1185">Reference proteome</keyword>
<organism evidence="1 2">
    <name type="scientific">Operophtera brumata</name>
    <name type="common">Winter moth</name>
    <name type="synonym">Phalaena brumata</name>
    <dbReference type="NCBI Taxonomy" id="104452"/>
    <lineage>
        <taxon>Eukaryota</taxon>
        <taxon>Metazoa</taxon>
        <taxon>Ecdysozoa</taxon>
        <taxon>Arthropoda</taxon>
        <taxon>Hexapoda</taxon>
        <taxon>Insecta</taxon>
        <taxon>Pterygota</taxon>
        <taxon>Neoptera</taxon>
        <taxon>Endopterygota</taxon>
        <taxon>Lepidoptera</taxon>
        <taxon>Glossata</taxon>
        <taxon>Ditrysia</taxon>
        <taxon>Geometroidea</taxon>
        <taxon>Geometridae</taxon>
        <taxon>Larentiinae</taxon>
        <taxon>Operophtera</taxon>
    </lineage>
</organism>
<comment type="caution">
    <text evidence="1">The sequence shown here is derived from an EMBL/GenBank/DDBJ whole genome shotgun (WGS) entry which is preliminary data.</text>
</comment>
<dbReference type="AlphaFoldDB" id="A0A0L7LN19"/>
<accession>A0A0L7LN19</accession>
<name>A0A0L7LN19_OPEBR</name>
<evidence type="ECO:0000313" key="1">
    <source>
        <dbReference type="EMBL" id="KOB76739.1"/>
    </source>
</evidence>
<sequence length="86" mass="9106">MQRKNEQLTARVQALEGGSITPEPVLHAAQERAAHGARAGAGGRLHHPGACLVSHSVIVDMQRKNEQLTARVQALEGGSITPEPVL</sequence>
<proteinExistence type="predicted"/>